<organism evidence="2 3">
    <name type="scientific">Corynespora cassiicola Philippines</name>
    <dbReference type="NCBI Taxonomy" id="1448308"/>
    <lineage>
        <taxon>Eukaryota</taxon>
        <taxon>Fungi</taxon>
        <taxon>Dikarya</taxon>
        <taxon>Ascomycota</taxon>
        <taxon>Pezizomycotina</taxon>
        <taxon>Dothideomycetes</taxon>
        <taxon>Pleosporomycetidae</taxon>
        <taxon>Pleosporales</taxon>
        <taxon>Corynesporascaceae</taxon>
        <taxon>Corynespora</taxon>
    </lineage>
</organism>
<sequence length="117" mass="10833">MKFFAVAAVLAAAVSAESICSVVTVTETVTAGYGHTPSAPGTVAPTGPAPYPTSAAEAAVPSVAPSGTGAAIPPAGTAAPSGTGAYSPPSPEFTGAAGAVQVGGMLAGVGAVAAFFL</sequence>
<keyword evidence="3" id="KW-1185">Reference proteome</keyword>
<dbReference type="AlphaFoldDB" id="A0A2T2N6S8"/>
<feature type="chain" id="PRO_5015654694" evidence="1">
    <location>
        <begin position="17"/>
        <end position="117"/>
    </location>
</feature>
<evidence type="ECO:0000313" key="2">
    <source>
        <dbReference type="EMBL" id="PSN61137.1"/>
    </source>
</evidence>
<evidence type="ECO:0000256" key="1">
    <source>
        <dbReference type="SAM" id="SignalP"/>
    </source>
</evidence>
<proteinExistence type="predicted"/>
<reference evidence="2 3" key="1">
    <citation type="journal article" date="2018" name="Front. Microbiol.">
        <title>Genome-Wide Analysis of Corynespora cassiicola Leaf Fall Disease Putative Effectors.</title>
        <authorList>
            <person name="Lopez D."/>
            <person name="Ribeiro S."/>
            <person name="Label P."/>
            <person name="Fumanal B."/>
            <person name="Venisse J.S."/>
            <person name="Kohler A."/>
            <person name="de Oliveira R.R."/>
            <person name="Labutti K."/>
            <person name="Lipzen A."/>
            <person name="Lail K."/>
            <person name="Bauer D."/>
            <person name="Ohm R.A."/>
            <person name="Barry K.W."/>
            <person name="Spatafora J."/>
            <person name="Grigoriev I.V."/>
            <person name="Martin F.M."/>
            <person name="Pujade-Renaud V."/>
        </authorList>
    </citation>
    <scope>NUCLEOTIDE SEQUENCE [LARGE SCALE GENOMIC DNA]</scope>
    <source>
        <strain evidence="2 3">Philippines</strain>
    </source>
</reference>
<evidence type="ECO:0000313" key="3">
    <source>
        <dbReference type="Proteomes" id="UP000240883"/>
    </source>
</evidence>
<gene>
    <name evidence="2" type="ORF">BS50DRAFT_154883</name>
</gene>
<protein>
    <submittedName>
        <fullName evidence="2">Uncharacterized protein</fullName>
    </submittedName>
</protein>
<dbReference type="STRING" id="1448308.A0A2T2N6S8"/>
<dbReference type="EMBL" id="KZ678145">
    <property type="protein sequence ID" value="PSN61137.1"/>
    <property type="molecule type" value="Genomic_DNA"/>
</dbReference>
<dbReference type="Proteomes" id="UP000240883">
    <property type="component" value="Unassembled WGS sequence"/>
</dbReference>
<keyword evidence="1" id="KW-0732">Signal</keyword>
<name>A0A2T2N6S8_CORCC</name>
<feature type="signal peptide" evidence="1">
    <location>
        <begin position="1"/>
        <end position="16"/>
    </location>
</feature>
<accession>A0A2T2N6S8</accession>